<accession>A0ABD3MN30</accession>
<protein>
    <recommendedName>
        <fullName evidence="1">Anaphase-promoting complex subunit 11</fullName>
    </recommendedName>
</protein>
<feature type="region of interest" description="Disordered" evidence="10">
    <location>
        <begin position="135"/>
        <end position="164"/>
    </location>
</feature>
<evidence type="ECO:0000313" key="13">
    <source>
        <dbReference type="Proteomes" id="UP001530293"/>
    </source>
</evidence>
<dbReference type="GO" id="GO:0051301">
    <property type="term" value="P:cell division"/>
    <property type="evidence" value="ECO:0007669"/>
    <property type="project" value="UniProtKB-KW"/>
</dbReference>
<dbReference type="Proteomes" id="UP001530293">
    <property type="component" value="Unassembled WGS sequence"/>
</dbReference>
<dbReference type="SMART" id="SM00184">
    <property type="entry name" value="RING"/>
    <property type="match status" value="1"/>
</dbReference>
<feature type="compositionally biased region" description="Low complexity" evidence="10">
    <location>
        <begin position="135"/>
        <end position="149"/>
    </location>
</feature>
<evidence type="ECO:0000256" key="2">
    <source>
        <dbReference type="ARBA" id="ARBA00022618"/>
    </source>
</evidence>
<evidence type="ECO:0000256" key="4">
    <source>
        <dbReference type="ARBA" id="ARBA00022771"/>
    </source>
</evidence>
<keyword evidence="13" id="KW-1185">Reference proteome</keyword>
<evidence type="ECO:0000256" key="1">
    <source>
        <dbReference type="ARBA" id="ARBA00013928"/>
    </source>
</evidence>
<evidence type="ECO:0000256" key="9">
    <source>
        <dbReference type="PROSITE-ProRule" id="PRU00175"/>
    </source>
</evidence>
<dbReference type="PANTHER" id="PTHR11210">
    <property type="entry name" value="RING BOX"/>
    <property type="match status" value="1"/>
</dbReference>
<gene>
    <name evidence="12" type="ORF">ACHAWU_001944</name>
</gene>
<evidence type="ECO:0000256" key="5">
    <source>
        <dbReference type="ARBA" id="ARBA00022776"/>
    </source>
</evidence>
<evidence type="ECO:0000256" key="10">
    <source>
        <dbReference type="SAM" id="MobiDB-lite"/>
    </source>
</evidence>
<name>A0ABD3MN30_9STRA</name>
<keyword evidence="5" id="KW-0498">Mitosis</keyword>
<dbReference type="PROSITE" id="PS50089">
    <property type="entry name" value="ZF_RING_2"/>
    <property type="match status" value="1"/>
</dbReference>
<dbReference type="SUPFAM" id="SSF57850">
    <property type="entry name" value="RING/U-box"/>
    <property type="match status" value="1"/>
</dbReference>
<dbReference type="Pfam" id="PF12861">
    <property type="entry name" value="zf-ANAPC11"/>
    <property type="match status" value="1"/>
</dbReference>
<proteinExistence type="predicted"/>
<feature type="region of interest" description="Disordered" evidence="10">
    <location>
        <begin position="37"/>
        <end position="56"/>
    </location>
</feature>
<dbReference type="Gene3D" id="3.30.40.10">
    <property type="entry name" value="Zinc/RING finger domain, C3HC4 (zinc finger)"/>
    <property type="match status" value="1"/>
</dbReference>
<sequence>MPPTMITTTSPNNNNRNNTKLKIKIKRWHGVARWTWGVGSSGERNNNNNDDDMDHGEMDDDDGICIVCQGPYEGAAPGCKYPGDECPVVWGRCGHAFHLQCVSAWLRSQEQGDASGGGSATPSCPTCRAEWEYGGSNSAASSGSGNNGAVLTNTRGQSAGESGS</sequence>
<evidence type="ECO:0000256" key="3">
    <source>
        <dbReference type="ARBA" id="ARBA00022723"/>
    </source>
</evidence>
<dbReference type="AlphaFoldDB" id="A0ABD3MN30"/>
<keyword evidence="6" id="KW-0833">Ubl conjugation pathway</keyword>
<keyword evidence="7" id="KW-0862">Zinc</keyword>
<dbReference type="GO" id="GO:0008270">
    <property type="term" value="F:zinc ion binding"/>
    <property type="evidence" value="ECO:0007669"/>
    <property type="project" value="UniProtKB-KW"/>
</dbReference>
<dbReference type="InterPro" id="IPR051031">
    <property type="entry name" value="RING-box_E3_Ubiquitin_Ligase"/>
</dbReference>
<keyword evidence="4 9" id="KW-0863">Zinc-finger</keyword>
<reference evidence="12 13" key="1">
    <citation type="submission" date="2024-10" db="EMBL/GenBank/DDBJ databases">
        <title>Updated reference genomes for cyclostephanoid diatoms.</title>
        <authorList>
            <person name="Roberts W.R."/>
            <person name="Alverson A.J."/>
        </authorList>
    </citation>
    <scope>NUCLEOTIDE SEQUENCE [LARGE SCALE GENOMIC DNA]</scope>
    <source>
        <strain evidence="12 13">AJA232-27</strain>
    </source>
</reference>
<keyword evidence="3" id="KW-0479">Metal-binding</keyword>
<evidence type="ECO:0000256" key="6">
    <source>
        <dbReference type="ARBA" id="ARBA00022786"/>
    </source>
</evidence>
<evidence type="ECO:0000313" key="12">
    <source>
        <dbReference type="EMBL" id="KAL3763371.1"/>
    </source>
</evidence>
<organism evidence="12 13">
    <name type="scientific">Discostella pseudostelligera</name>
    <dbReference type="NCBI Taxonomy" id="259834"/>
    <lineage>
        <taxon>Eukaryota</taxon>
        <taxon>Sar</taxon>
        <taxon>Stramenopiles</taxon>
        <taxon>Ochrophyta</taxon>
        <taxon>Bacillariophyta</taxon>
        <taxon>Coscinodiscophyceae</taxon>
        <taxon>Thalassiosirophycidae</taxon>
        <taxon>Stephanodiscales</taxon>
        <taxon>Stephanodiscaceae</taxon>
        <taxon>Discostella</taxon>
    </lineage>
</organism>
<feature type="compositionally biased region" description="Polar residues" evidence="10">
    <location>
        <begin position="150"/>
        <end position="164"/>
    </location>
</feature>
<dbReference type="EMBL" id="JALLBG020000123">
    <property type="protein sequence ID" value="KAL3763371.1"/>
    <property type="molecule type" value="Genomic_DNA"/>
</dbReference>
<keyword evidence="8" id="KW-0131">Cell cycle</keyword>
<evidence type="ECO:0000256" key="8">
    <source>
        <dbReference type="ARBA" id="ARBA00023306"/>
    </source>
</evidence>
<comment type="caution">
    <text evidence="12">The sequence shown here is derived from an EMBL/GenBank/DDBJ whole genome shotgun (WGS) entry which is preliminary data.</text>
</comment>
<feature type="domain" description="RING-type" evidence="11">
    <location>
        <begin position="65"/>
        <end position="128"/>
    </location>
</feature>
<dbReference type="InterPro" id="IPR024991">
    <property type="entry name" value="RING-H2_APC11"/>
</dbReference>
<dbReference type="InterPro" id="IPR001841">
    <property type="entry name" value="Znf_RING"/>
</dbReference>
<dbReference type="InterPro" id="IPR013083">
    <property type="entry name" value="Znf_RING/FYVE/PHD"/>
</dbReference>
<evidence type="ECO:0000256" key="7">
    <source>
        <dbReference type="ARBA" id="ARBA00022833"/>
    </source>
</evidence>
<keyword evidence="2" id="KW-0132">Cell division</keyword>
<evidence type="ECO:0000259" key="11">
    <source>
        <dbReference type="PROSITE" id="PS50089"/>
    </source>
</evidence>